<dbReference type="Proteomes" id="UP000254258">
    <property type="component" value="Unassembled WGS sequence"/>
</dbReference>
<keyword evidence="2" id="KW-1185">Reference proteome</keyword>
<sequence>MTHKELADRAAIILAPSLAAAMKQAQDLKVAVDAAWIDRLVELSLTLARSLEDKAASHLEK</sequence>
<comment type="caution">
    <text evidence="1">The sequence shown here is derived from an EMBL/GenBank/DDBJ whole genome shotgun (WGS) entry which is preliminary data.</text>
</comment>
<protein>
    <submittedName>
        <fullName evidence="1">Uncharacterized protein</fullName>
    </submittedName>
</protein>
<dbReference type="RefSeq" id="WP_147293346.1">
    <property type="nucleotide sequence ID" value="NZ_QRBE01000010.1"/>
</dbReference>
<evidence type="ECO:0000313" key="1">
    <source>
        <dbReference type="EMBL" id="RDS79957.1"/>
    </source>
</evidence>
<gene>
    <name evidence="1" type="ORF">DWU98_16090</name>
</gene>
<name>A0A370WVB7_9GAMM</name>
<dbReference type="AlphaFoldDB" id="A0A370WVB7"/>
<dbReference type="EMBL" id="QRBE01000010">
    <property type="protein sequence ID" value="RDS79957.1"/>
    <property type="molecule type" value="Genomic_DNA"/>
</dbReference>
<reference evidence="1 2" key="1">
    <citation type="submission" date="2018-07" db="EMBL/GenBank/DDBJ databases">
        <title>Dyella monticola sp. nov. and Dyella psychrodurans sp. nov. isolated from monsoon evergreen broad-leaved forest soil of Dinghu Mountain, China.</title>
        <authorList>
            <person name="Gao Z."/>
            <person name="Qiu L."/>
        </authorList>
    </citation>
    <scope>NUCLEOTIDE SEQUENCE [LARGE SCALE GENOMIC DNA]</scope>
    <source>
        <strain evidence="1 2">4G-K06</strain>
    </source>
</reference>
<organism evidence="1 2">
    <name type="scientific">Dyella monticola</name>
    <dbReference type="NCBI Taxonomy" id="1927958"/>
    <lineage>
        <taxon>Bacteria</taxon>
        <taxon>Pseudomonadati</taxon>
        <taxon>Pseudomonadota</taxon>
        <taxon>Gammaproteobacteria</taxon>
        <taxon>Lysobacterales</taxon>
        <taxon>Rhodanobacteraceae</taxon>
        <taxon>Dyella</taxon>
    </lineage>
</organism>
<accession>A0A370WVB7</accession>
<evidence type="ECO:0000313" key="2">
    <source>
        <dbReference type="Proteomes" id="UP000254258"/>
    </source>
</evidence>
<proteinExistence type="predicted"/>